<dbReference type="InterPro" id="IPR000182">
    <property type="entry name" value="GNAT_dom"/>
</dbReference>
<comment type="caution">
    <text evidence="4">The sequence shown here is derived from an EMBL/GenBank/DDBJ whole genome shotgun (WGS) entry which is preliminary data.</text>
</comment>
<keyword evidence="1" id="KW-0808">Transferase</keyword>
<dbReference type="InterPro" id="IPR016181">
    <property type="entry name" value="Acyl_CoA_acyltransferase"/>
</dbReference>
<dbReference type="InterPro" id="IPR050680">
    <property type="entry name" value="YpeA/RimI_acetyltransf"/>
</dbReference>
<dbReference type="PANTHER" id="PTHR43420">
    <property type="entry name" value="ACETYLTRANSFERASE"/>
    <property type="match status" value="1"/>
</dbReference>
<evidence type="ECO:0000256" key="2">
    <source>
        <dbReference type="ARBA" id="ARBA00023315"/>
    </source>
</evidence>
<evidence type="ECO:0000313" key="5">
    <source>
        <dbReference type="Proteomes" id="UP001155586"/>
    </source>
</evidence>
<accession>A0A9X3CGU9</accession>
<reference evidence="4" key="1">
    <citation type="submission" date="2022-02" db="EMBL/GenBank/DDBJ databases">
        <title>Vibrio sp. nov., a new bacterium isolated from Bohai sea, China.</title>
        <authorList>
            <person name="Yuan Y."/>
        </authorList>
    </citation>
    <scope>NUCLEOTIDE SEQUENCE</scope>
    <source>
        <strain evidence="4">DBSS07</strain>
    </source>
</reference>
<protein>
    <submittedName>
        <fullName evidence="4">GNAT family N-acetyltransferase</fullName>
    </submittedName>
</protein>
<evidence type="ECO:0000259" key="3">
    <source>
        <dbReference type="PROSITE" id="PS51186"/>
    </source>
</evidence>
<dbReference type="CDD" id="cd04301">
    <property type="entry name" value="NAT_SF"/>
    <property type="match status" value="1"/>
</dbReference>
<dbReference type="SUPFAM" id="SSF55729">
    <property type="entry name" value="Acyl-CoA N-acyltransferases (Nat)"/>
    <property type="match status" value="1"/>
</dbReference>
<proteinExistence type="predicted"/>
<organism evidence="4 5">
    <name type="scientific">Vibrio paucivorans</name>
    <dbReference type="NCBI Taxonomy" id="2829489"/>
    <lineage>
        <taxon>Bacteria</taxon>
        <taxon>Pseudomonadati</taxon>
        <taxon>Pseudomonadota</taxon>
        <taxon>Gammaproteobacteria</taxon>
        <taxon>Vibrionales</taxon>
        <taxon>Vibrionaceae</taxon>
        <taxon>Vibrio</taxon>
    </lineage>
</organism>
<keyword evidence="2" id="KW-0012">Acyltransferase</keyword>
<gene>
    <name evidence="4" type="ORF">MD483_16960</name>
</gene>
<evidence type="ECO:0000256" key="1">
    <source>
        <dbReference type="ARBA" id="ARBA00022679"/>
    </source>
</evidence>
<feature type="domain" description="N-acetyltransferase" evidence="3">
    <location>
        <begin position="1"/>
        <end position="138"/>
    </location>
</feature>
<evidence type="ECO:0000313" key="4">
    <source>
        <dbReference type="EMBL" id="MCW8335506.1"/>
    </source>
</evidence>
<name>A0A9X3CGU9_9VIBR</name>
<dbReference type="AlphaFoldDB" id="A0A9X3CGU9"/>
<dbReference type="EMBL" id="JAKRRX010000119">
    <property type="protein sequence ID" value="MCW8335506.1"/>
    <property type="molecule type" value="Genomic_DNA"/>
</dbReference>
<dbReference type="PANTHER" id="PTHR43420:SF42">
    <property type="entry name" value="N-ACETYLTRANSFERASE DOMAIN-CONTAINING PROTEIN"/>
    <property type="match status" value="1"/>
</dbReference>
<dbReference type="GO" id="GO:0016747">
    <property type="term" value="F:acyltransferase activity, transferring groups other than amino-acyl groups"/>
    <property type="evidence" value="ECO:0007669"/>
    <property type="project" value="InterPro"/>
</dbReference>
<sequence>MNAEIKRISTRDTLAIRQQVLWPDKSLEEVRVPGDDKAMHIGAFISNSLVCVASLFVSDDSTVRLRKFATIEAHQGKGIGTEVLNYALDLAIAKGATHFWFDARENALPFYLRFGFESKGECFYKGSIPYFRMEKPLKHDER</sequence>
<dbReference type="Pfam" id="PF00583">
    <property type="entry name" value="Acetyltransf_1"/>
    <property type="match status" value="1"/>
</dbReference>
<keyword evidence="5" id="KW-1185">Reference proteome</keyword>
<dbReference type="Proteomes" id="UP001155586">
    <property type="component" value="Unassembled WGS sequence"/>
</dbReference>
<dbReference type="PROSITE" id="PS51186">
    <property type="entry name" value="GNAT"/>
    <property type="match status" value="1"/>
</dbReference>
<dbReference type="Gene3D" id="3.40.630.30">
    <property type="match status" value="1"/>
</dbReference>